<accession>A0ABD3F5U0</accession>
<feature type="compositionally biased region" description="Polar residues" evidence="2">
    <location>
        <begin position="104"/>
        <end position="121"/>
    </location>
</feature>
<feature type="region of interest" description="Disordered" evidence="2">
    <location>
        <begin position="700"/>
        <end position="722"/>
    </location>
</feature>
<feature type="compositionally biased region" description="Basic and acidic residues" evidence="2">
    <location>
        <begin position="482"/>
        <end position="492"/>
    </location>
</feature>
<proteinExistence type="predicted"/>
<feature type="compositionally biased region" description="Basic and acidic residues" evidence="2">
    <location>
        <begin position="55"/>
        <end position="65"/>
    </location>
</feature>
<feature type="region of interest" description="Disordered" evidence="2">
    <location>
        <begin position="579"/>
        <end position="656"/>
    </location>
</feature>
<keyword evidence="4" id="KW-1185">Reference proteome</keyword>
<reference evidence="3 4" key="1">
    <citation type="submission" date="2024-09" db="EMBL/GenBank/DDBJ databases">
        <title>Genome sequencing and assembly of Phytophthora oleae, isolate VK10A, causative agent of rot of olive drupes.</title>
        <authorList>
            <person name="Conti Taguali S."/>
            <person name="Riolo M."/>
            <person name="La Spada F."/>
            <person name="Cacciola S.O."/>
            <person name="Dionisio G."/>
        </authorList>
    </citation>
    <scope>NUCLEOTIDE SEQUENCE [LARGE SCALE GENOMIC DNA]</scope>
    <source>
        <strain evidence="3 4">VK10A</strain>
    </source>
</reference>
<evidence type="ECO:0000256" key="1">
    <source>
        <dbReference type="SAM" id="Coils"/>
    </source>
</evidence>
<dbReference type="AlphaFoldDB" id="A0ABD3F5U0"/>
<feature type="region of interest" description="Disordered" evidence="2">
    <location>
        <begin position="482"/>
        <end position="501"/>
    </location>
</feature>
<sequence>MESLSFHLSPMQYQTNYPYATTSQQYGAISHQREEQRRRQLEYSQALAQQVAQREQQKRRERELDQNYGRHNGFQNLPTHTFKQSRQEPFESAQRGFFDGLGHNNPQNSRTSFARGQSQPQLHHRLPGGPKTIDYSQPTRGSYVEQPPYTQPPVDHQSGFGFPTYQQPPVHSDINPNMQTGWSQQVRSSQFVPGQGIEQPAPSGAFSGYSQPPEQRNAGRRLSRGDSEEAEKLHRKLQQQQEMQLALERQIEEKRQQKLEAKRRQEEEDRRELLRFEEDQRRQRAEDERLQEEKRRKAELEQQKAQQAAAAVAAANQQAKAQQQQKLHAQMSQTPLQPQPLYQEPQLQQADLFPSKNPFTNSRAHLFEDPPVYPTNQYGHNNQNMSPIRDQRFQQDNNNVGYVVDPSELRRQYDDMREELRRQQQLVDQLRQAQAQIQQQQLSPKREERGSIPTLLDLEKLRNELRGELDYREQLHRQELASLKREQQERSLKRSPPRYQRVKKSLEAVIEPHHEYRRDAPQVEAPIDESLRCLRGESKFVYFGRVNHVAKTREIRVIEENEEEEDALDDNSELIEVETLPVKPEEEPQEDVVTSVSPSKGNQEEIGAESDDFVVAGHQMTSSPSPRTRRAASSHRYSQLPSALSPSPSKNPGLWRLESMGINDASDSDDDLDASLDGEQLEALFQRNVRRHEILVGFQSKIQRQPEDPNDPKESGAPHTKMAWAELHRQLEKNRKASALSQLRTKSNDLCEGRDLDEAALVASSKWMPSLLQQPAQKRNK</sequence>
<organism evidence="3 4">
    <name type="scientific">Phytophthora oleae</name>
    <dbReference type="NCBI Taxonomy" id="2107226"/>
    <lineage>
        <taxon>Eukaryota</taxon>
        <taxon>Sar</taxon>
        <taxon>Stramenopiles</taxon>
        <taxon>Oomycota</taxon>
        <taxon>Peronosporomycetes</taxon>
        <taxon>Peronosporales</taxon>
        <taxon>Peronosporaceae</taxon>
        <taxon>Phytophthora</taxon>
    </lineage>
</organism>
<feature type="compositionally biased region" description="Basic and acidic residues" evidence="2">
    <location>
        <begin position="31"/>
        <end position="41"/>
    </location>
</feature>
<feature type="compositionally biased region" description="Polar residues" evidence="2">
    <location>
        <begin position="164"/>
        <end position="192"/>
    </location>
</feature>
<keyword evidence="1" id="KW-0175">Coiled coil</keyword>
<feature type="compositionally biased region" description="Low complexity" evidence="2">
    <location>
        <begin position="45"/>
        <end position="54"/>
    </location>
</feature>
<evidence type="ECO:0000313" key="3">
    <source>
        <dbReference type="EMBL" id="KAL3660849.1"/>
    </source>
</evidence>
<feature type="compositionally biased region" description="Basic and acidic residues" evidence="2">
    <location>
        <begin position="223"/>
        <end position="232"/>
    </location>
</feature>
<feature type="region of interest" description="Disordered" evidence="2">
    <location>
        <begin position="280"/>
        <end position="301"/>
    </location>
</feature>
<feature type="coiled-coil region" evidence="1">
    <location>
        <begin position="413"/>
        <end position="478"/>
    </location>
</feature>
<comment type="caution">
    <text evidence="3">The sequence shown here is derived from an EMBL/GenBank/DDBJ whole genome shotgun (WGS) entry which is preliminary data.</text>
</comment>
<feature type="compositionally biased region" description="Polar residues" evidence="2">
    <location>
        <begin position="73"/>
        <end position="84"/>
    </location>
</feature>
<evidence type="ECO:0000256" key="2">
    <source>
        <dbReference type="SAM" id="MobiDB-lite"/>
    </source>
</evidence>
<feature type="compositionally biased region" description="Low complexity" evidence="2">
    <location>
        <begin position="638"/>
        <end position="648"/>
    </location>
</feature>
<feature type="region of interest" description="Disordered" evidence="2">
    <location>
        <begin position="24"/>
        <end position="240"/>
    </location>
</feature>
<dbReference type="Proteomes" id="UP001632037">
    <property type="component" value="Unassembled WGS sequence"/>
</dbReference>
<gene>
    <name evidence="3" type="ORF">V7S43_014251</name>
</gene>
<protein>
    <submittedName>
        <fullName evidence="3">Uncharacterized protein</fullName>
    </submittedName>
</protein>
<name>A0ABD3F5U0_9STRA</name>
<evidence type="ECO:0000313" key="4">
    <source>
        <dbReference type="Proteomes" id="UP001632037"/>
    </source>
</evidence>
<feature type="compositionally biased region" description="Basic and acidic residues" evidence="2">
    <location>
        <begin position="704"/>
        <end position="716"/>
    </location>
</feature>
<feature type="compositionally biased region" description="Polar residues" evidence="2">
    <location>
        <begin position="592"/>
        <end position="601"/>
    </location>
</feature>
<dbReference type="EMBL" id="JBIMZQ010000039">
    <property type="protein sequence ID" value="KAL3660849.1"/>
    <property type="molecule type" value="Genomic_DNA"/>
</dbReference>